<dbReference type="RefSeq" id="WP_179755700.1">
    <property type="nucleotide sequence ID" value="NZ_BAAAGN010000015.1"/>
</dbReference>
<name>A0A7Y9J349_9ACTN</name>
<evidence type="ECO:0000259" key="2">
    <source>
        <dbReference type="Pfam" id="PF21962"/>
    </source>
</evidence>
<comment type="caution">
    <text evidence="3">The sequence shown here is derived from an EMBL/GenBank/DDBJ whole genome shotgun (WGS) entry which is preliminary data.</text>
</comment>
<feature type="domain" description="DUF6924" evidence="2">
    <location>
        <begin position="66"/>
        <end position="188"/>
    </location>
</feature>
<dbReference type="AlphaFoldDB" id="A0A7Y9J349"/>
<dbReference type="Proteomes" id="UP000521922">
    <property type="component" value="Unassembled WGS sequence"/>
</dbReference>
<proteinExistence type="predicted"/>
<dbReference type="EMBL" id="JACCBB010000001">
    <property type="protein sequence ID" value="NYD24967.1"/>
    <property type="molecule type" value="Genomic_DNA"/>
</dbReference>
<feature type="compositionally biased region" description="Low complexity" evidence="1">
    <location>
        <begin position="23"/>
        <end position="32"/>
    </location>
</feature>
<protein>
    <recommendedName>
        <fullName evidence="2">DUF6924 domain-containing protein</fullName>
    </recommendedName>
</protein>
<organism evidence="3 4">
    <name type="scientific">Kineococcus aurantiacus</name>
    <dbReference type="NCBI Taxonomy" id="37633"/>
    <lineage>
        <taxon>Bacteria</taxon>
        <taxon>Bacillati</taxon>
        <taxon>Actinomycetota</taxon>
        <taxon>Actinomycetes</taxon>
        <taxon>Kineosporiales</taxon>
        <taxon>Kineosporiaceae</taxon>
        <taxon>Kineococcus</taxon>
    </lineage>
</organism>
<evidence type="ECO:0000313" key="3">
    <source>
        <dbReference type="EMBL" id="NYD24967.1"/>
    </source>
</evidence>
<dbReference type="InterPro" id="IPR053832">
    <property type="entry name" value="DUF6924"/>
</dbReference>
<evidence type="ECO:0000256" key="1">
    <source>
        <dbReference type="SAM" id="MobiDB-lite"/>
    </source>
</evidence>
<sequence>MALVLPGCAGTTSSHQGVTLVEASAASGPSASQPTGQAAPDPTPMNDTDDDQGGSQLAALPTERGTVLVRTDFSQPQRWNALLEALETPSEEGFLPSFIPVEDRRWQDATAEDITAAAPDYALIIVADAAALSSPELAALVIYISDGVAHQLRAVPASMWSIENNLSLANMDWESFADAAGTDGVYRGLG</sequence>
<feature type="region of interest" description="Disordered" evidence="1">
    <location>
        <begin position="23"/>
        <end position="61"/>
    </location>
</feature>
<reference evidence="3 4" key="1">
    <citation type="submission" date="2020-07" db="EMBL/GenBank/DDBJ databases">
        <title>Sequencing the genomes of 1000 actinobacteria strains.</title>
        <authorList>
            <person name="Klenk H.-P."/>
        </authorList>
    </citation>
    <scope>NUCLEOTIDE SEQUENCE [LARGE SCALE GENOMIC DNA]</scope>
    <source>
        <strain evidence="3 4">DSM 7487</strain>
    </source>
</reference>
<gene>
    <name evidence="3" type="ORF">BJ968_004507</name>
</gene>
<keyword evidence="4" id="KW-1185">Reference proteome</keyword>
<dbReference type="Pfam" id="PF21962">
    <property type="entry name" value="DUF6924"/>
    <property type="match status" value="1"/>
</dbReference>
<evidence type="ECO:0000313" key="4">
    <source>
        <dbReference type="Proteomes" id="UP000521922"/>
    </source>
</evidence>
<accession>A0A7Y9J349</accession>